<accession>A0A4Q5M2M6</accession>
<comment type="caution">
    <text evidence="1">The sequence shown here is derived from an EMBL/GenBank/DDBJ whole genome shotgun (WGS) entry which is preliminary data.</text>
</comment>
<proteinExistence type="predicted"/>
<keyword evidence="2" id="KW-1185">Reference proteome</keyword>
<evidence type="ECO:0000313" key="1">
    <source>
        <dbReference type="EMBL" id="RYU96512.1"/>
    </source>
</evidence>
<evidence type="ECO:0008006" key="3">
    <source>
        <dbReference type="Google" id="ProtNLM"/>
    </source>
</evidence>
<dbReference type="RefSeq" id="WP_130020188.1">
    <property type="nucleotide sequence ID" value="NZ_SEWF01000007.1"/>
</dbReference>
<dbReference type="AlphaFoldDB" id="A0A4Q5M2M6"/>
<gene>
    <name evidence="1" type="ORF">EWM59_06780</name>
</gene>
<dbReference type="EMBL" id="SEWF01000007">
    <property type="protein sequence ID" value="RYU96512.1"/>
    <property type="molecule type" value="Genomic_DNA"/>
</dbReference>
<organism evidence="1 2">
    <name type="scientific">Emticicia agri</name>
    <dbReference type="NCBI Taxonomy" id="2492393"/>
    <lineage>
        <taxon>Bacteria</taxon>
        <taxon>Pseudomonadati</taxon>
        <taxon>Bacteroidota</taxon>
        <taxon>Cytophagia</taxon>
        <taxon>Cytophagales</taxon>
        <taxon>Leadbetterellaceae</taxon>
        <taxon>Emticicia</taxon>
    </lineage>
</organism>
<dbReference type="OrthoDB" id="951319at2"/>
<dbReference type="Proteomes" id="UP000293162">
    <property type="component" value="Unassembled WGS sequence"/>
</dbReference>
<sequence length="171" mass="19014">MYRTRYTSALMVETFASSPIISINYEYLPVRWRTSFMSLRGGIGFLPGGGVNEFNINNGGGASFPVTATYNLLLNNLRKRIFNRVYVKCKSAPSRIASELFGETGLGYTFGAYPNGDIRHNSYFILGIRQQVIFDIPPHPRVLFLRANVTPSYSLGVFELRGGVSLGVSLK</sequence>
<reference evidence="1 2" key="1">
    <citation type="submission" date="2019-02" db="EMBL/GenBank/DDBJ databases">
        <title>Bacterial novel species Emticicia sp. 17J42-9 isolated from soil.</title>
        <authorList>
            <person name="Jung H.-Y."/>
        </authorList>
    </citation>
    <scope>NUCLEOTIDE SEQUENCE [LARGE SCALE GENOMIC DNA]</scope>
    <source>
        <strain evidence="1 2">17J42-9</strain>
    </source>
</reference>
<evidence type="ECO:0000313" key="2">
    <source>
        <dbReference type="Proteomes" id="UP000293162"/>
    </source>
</evidence>
<protein>
    <recommendedName>
        <fullName evidence="3">Outer membrane protein beta-barrel domain-containing protein</fullName>
    </recommendedName>
</protein>
<name>A0A4Q5M2M6_9BACT</name>